<organism evidence="1 2">
    <name type="scientific">Nephila pilipes</name>
    <name type="common">Giant wood spider</name>
    <name type="synonym">Nephila maculata</name>
    <dbReference type="NCBI Taxonomy" id="299642"/>
    <lineage>
        <taxon>Eukaryota</taxon>
        <taxon>Metazoa</taxon>
        <taxon>Ecdysozoa</taxon>
        <taxon>Arthropoda</taxon>
        <taxon>Chelicerata</taxon>
        <taxon>Arachnida</taxon>
        <taxon>Araneae</taxon>
        <taxon>Araneomorphae</taxon>
        <taxon>Entelegynae</taxon>
        <taxon>Araneoidea</taxon>
        <taxon>Nephilidae</taxon>
        <taxon>Nephila</taxon>
    </lineage>
</organism>
<evidence type="ECO:0000313" key="2">
    <source>
        <dbReference type="Proteomes" id="UP000887013"/>
    </source>
</evidence>
<evidence type="ECO:0000313" key="1">
    <source>
        <dbReference type="EMBL" id="GFU13847.1"/>
    </source>
</evidence>
<protein>
    <submittedName>
        <fullName evidence="1">Uncharacterized protein</fullName>
    </submittedName>
</protein>
<gene>
    <name evidence="1" type="ORF">NPIL_283471</name>
</gene>
<reference evidence="1" key="1">
    <citation type="submission" date="2020-08" db="EMBL/GenBank/DDBJ databases">
        <title>Multicomponent nature underlies the extraordinary mechanical properties of spider dragline silk.</title>
        <authorList>
            <person name="Kono N."/>
            <person name="Nakamura H."/>
            <person name="Mori M."/>
            <person name="Yoshida Y."/>
            <person name="Ohtoshi R."/>
            <person name="Malay A.D."/>
            <person name="Moran D.A.P."/>
            <person name="Tomita M."/>
            <person name="Numata K."/>
            <person name="Arakawa K."/>
        </authorList>
    </citation>
    <scope>NUCLEOTIDE SEQUENCE</scope>
</reference>
<dbReference type="Proteomes" id="UP000887013">
    <property type="component" value="Unassembled WGS sequence"/>
</dbReference>
<feature type="non-terminal residue" evidence="1">
    <location>
        <position position="1"/>
    </location>
</feature>
<accession>A0A8X6UH30</accession>
<keyword evidence="2" id="KW-1185">Reference proteome</keyword>
<dbReference type="EMBL" id="BMAW01079070">
    <property type="protein sequence ID" value="GFU13847.1"/>
    <property type="molecule type" value="Genomic_DNA"/>
</dbReference>
<dbReference type="AlphaFoldDB" id="A0A8X6UH30"/>
<proteinExistence type="predicted"/>
<name>A0A8X6UH30_NEPPI</name>
<sequence length="95" mass="11243">LKKDELNRVCSELNIQFSSSIKVDELISLIENSDSYKDKNDIVLNIILEISEEKRKKSEQAENERYSTEQQLEIKKLSYLRIEKDIELFKLKSAY</sequence>
<comment type="caution">
    <text evidence="1">The sequence shown here is derived from an EMBL/GenBank/DDBJ whole genome shotgun (WGS) entry which is preliminary data.</text>
</comment>